<dbReference type="Proteomes" id="UP000639606">
    <property type="component" value="Unassembled WGS sequence"/>
</dbReference>
<reference evidence="1" key="2">
    <citation type="submission" date="2020-09" db="EMBL/GenBank/DDBJ databases">
        <authorList>
            <person name="Sun Q."/>
            <person name="Ohkuma M."/>
        </authorList>
    </citation>
    <scope>NUCLEOTIDE SEQUENCE</scope>
    <source>
        <strain evidence="1">JCM 3313</strain>
    </source>
</reference>
<organism evidence="1 2">
    <name type="scientific">Saccharothrix coeruleofusca</name>
    <dbReference type="NCBI Taxonomy" id="33919"/>
    <lineage>
        <taxon>Bacteria</taxon>
        <taxon>Bacillati</taxon>
        <taxon>Actinomycetota</taxon>
        <taxon>Actinomycetes</taxon>
        <taxon>Pseudonocardiales</taxon>
        <taxon>Pseudonocardiaceae</taxon>
        <taxon>Saccharothrix</taxon>
    </lineage>
</organism>
<reference evidence="1" key="1">
    <citation type="journal article" date="2014" name="Int. J. Syst. Evol. Microbiol.">
        <title>Complete genome sequence of Corynebacterium casei LMG S-19264T (=DSM 44701T), isolated from a smear-ripened cheese.</title>
        <authorList>
            <consortium name="US DOE Joint Genome Institute (JGI-PGF)"/>
            <person name="Walter F."/>
            <person name="Albersmeier A."/>
            <person name="Kalinowski J."/>
            <person name="Ruckert C."/>
        </authorList>
    </citation>
    <scope>NUCLEOTIDE SEQUENCE</scope>
    <source>
        <strain evidence="1">JCM 3313</strain>
    </source>
</reference>
<gene>
    <name evidence="1" type="ORF">GCM10010185_16220</name>
</gene>
<proteinExistence type="predicted"/>
<evidence type="ECO:0000313" key="2">
    <source>
        <dbReference type="Proteomes" id="UP000639606"/>
    </source>
</evidence>
<keyword evidence="2" id="KW-1185">Reference proteome</keyword>
<dbReference type="AlphaFoldDB" id="A0A918AJN1"/>
<dbReference type="EMBL" id="BMRG01000002">
    <property type="protein sequence ID" value="GGP45183.1"/>
    <property type="molecule type" value="Genomic_DNA"/>
</dbReference>
<comment type="caution">
    <text evidence="1">The sequence shown here is derived from an EMBL/GenBank/DDBJ whole genome shotgun (WGS) entry which is preliminary data.</text>
</comment>
<accession>A0A918AJN1</accession>
<name>A0A918AJN1_9PSEU</name>
<protein>
    <submittedName>
        <fullName evidence="1">Uncharacterized protein</fullName>
    </submittedName>
</protein>
<sequence length="114" mass="11998">MTVHRDEAVFEDACHLKAAVATTGEMGGDAGHGGWTEVTLTNAEGNCAIEVATGTGYSADVDQVTLRVRGDAEMVVLANALEWAGRRLREFVGDRAEPLDGEANAVWSADQPPA</sequence>
<evidence type="ECO:0000313" key="1">
    <source>
        <dbReference type="EMBL" id="GGP45183.1"/>
    </source>
</evidence>